<evidence type="ECO:0000256" key="1">
    <source>
        <dbReference type="ARBA" id="ARBA00001231"/>
    </source>
</evidence>
<evidence type="ECO:0000256" key="4">
    <source>
        <dbReference type="ARBA" id="ARBA00022801"/>
    </source>
</evidence>
<dbReference type="Pfam" id="PF02838">
    <property type="entry name" value="Glyco_hydro_20b"/>
    <property type="match status" value="1"/>
</dbReference>
<dbReference type="GO" id="GO:0004563">
    <property type="term" value="F:beta-N-acetylhexosaminidase activity"/>
    <property type="evidence" value="ECO:0007669"/>
    <property type="project" value="UniProtKB-EC"/>
</dbReference>
<accession>A0A1X7I3T5</accession>
<dbReference type="PRINTS" id="PR00738">
    <property type="entry name" value="GLHYDRLASE20"/>
</dbReference>
<dbReference type="GO" id="GO:0030203">
    <property type="term" value="P:glycosaminoglycan metabolic process"/>
    <property type="evidence" value="ECO:0007669"/>
    <property type="project" value="TreeGrafter"/>
</dbReference>
<evidence type="ECO:0000313" key="11">
    <source>
        <dbReference type="Proteomes" id="UP000193420"/>
    </source>
</evidence>
<dbReference type="Pfam" id="PF00728">
    <property type="entry name" value="Glyco_hydro_20"/>
    <property type="match status" value="1"/>
</dbReference>
<dbReference type="OrthoDB" id="9763537at2"/>
<dbReference type="InterPro" id="IPR029018">
    <property type="entry name" value="Hex-like_dom2"/>
</dbReference>
<dbReference type="InterPro" id="IPR025705">
    <property type="entry name" value="Beta_hexosaminidase_sua/sub"/>
</dbReference>
<keyword evidence="11" id="KW-1185">Reference proteome</keyword>
<dbReference type="CDD" id="cd06563">
    <property type="entry name" value="GH20_chitobiase-like"/>
    <property type="match status" value="1"/>
</dbReference>
<evidence type="ECO:0000313" key="10">
    <source>
        <dbReference type="EMBL" id="SMG08612.1"/>
    </source>
</evidence>
<evidence type="ECO:0000256" key="7">
    <source>
        <dbReference type="SAM" id="SignalP"/>
    </source>
</evidence>
<feature type="active site" description="Proton donor" evidence="6">
    <location>
        <position position="359"/>
    </location>
</feature>
<dbReference type="RefSeq" id="WP_085495613.1">
    <property type="nucleotide sequence ID" value="NZ_FXAO01000001.1"/>
</dbReference>
<dbReference type="Gene3D" id="3.30.379.10">
    <property type="entry name" value="Chitobiase/beta-hexosaminidase domain 2-like"/>
    <property type="match status" value="1"/>
</dbReference>
<dbReference type="PANTHER" id="PTHR22600:SF57">
    <property type="entry name" value="BETA-N-ACETYLHEXOSAMINIDASE"/>
    <property type="match status" value="1"/>
</dbReference>
<comment type="catalytic activity">
    <reaction evidence="1">
        <text>Hydrolysis of terminal non-reducing N-acetyl-D-hexosamine residues in N-acetyl-beta-D-hexosaminides.</text>
        <dbReference type="EC" id="3.2.1.52"/>
    </reaction>
</comment>
<dbReference type="AlphaFoldDB" id="A0A1X7I3T5"/>
<evidence type="ECO:0000256" key="3">
    <source>
        <dbReference type="ARBA" id="ARBA00012663"/>
    </source>
</evidence>
<dbReference type="EMBL" id="FXAO01000001">
    <property type="protein sequence ID" value="SMG08612.1"/>
    <property type="molecule type" value="Genomic_DNA"/>
</dbReference>
<dbReference type="InterPro" id="IPR015883">
    <property type="entry name" value="Glyco_hydro_20_cat"/>
</dbReference>
<keyword evidence="5" id="KW-0326">Glycosidase</keyword>
<gene>
    <name evidence="10" type="ORF">SAMN03080602_00364</name>
</gene>
<dbReference type="PROSITE" id="PS51257">
    <property type="entry name" value="PROKAR_LIPOPROTEIN"/>
    <property type="match status" value="1"/>
</dbReference>
<dbReference type="SUPFAM" id="SSF51445">
    <property type="entry name" value="(Trans)glycosidases"/>
    <property type="match status" value="1"/>
</dbReference>
<feature type="domain" description="Beta-hexosaminidase bacterial type N-terminal" evidence="9">
    <location>
        <begin position="30"/>
        <end position="158"/>
    </location>
</feature>
<reference evidence="11" key="1">
    <citation type="submission" date="2017-04" db="EMBL/GenBank/DDBJ databases">
        <authorList>
            <person name="Varghese N."/>
            <person name="Submissions S."/>
        </authorList>
    </citation>
    <scope>NUCLEOTIDE SEQUENCE [LARGE SCALE GENOMIC DNA]</scope>
    <source>
        <strain evidence="11">DSM 19835</strain>
    </source>
</reference>
<dbReference type="GO" id="GO:0005975">
    <property type="term" value="P:carbohydrate metabolic process"/>
    <property type="evidence" value="ECO:0007669"/>
    <property type="project" value="InterPro"/>
</dbReference>
<keyword evidence="7" id="KW-0732">Signal</keyword>
<evidence type="ECO:0000259" key="9">
    <source>
        <dbReference type="Pfam" id="PF02838"/>
    </source>
</evidence>
<name>A0A1X7I3T5_9FLAO</name>
<keyword evidence="4" id="KW-0378">Hydrolase</keyword>
<feature type="signal peptide" evidence="7">
    <location>
        <begin position="1"/>
        <end position="17"/>
    </location>
</feature>
<feature type="chain" id="PRO_5013321808" description="beta-N-acetylhexosaminidase" evidence="7">
    <location>
        <begin position="18"/>
        <end position="565"/>
    </location>
</feature>
<dbReference type="InterPro" id="IPR017853">
    <property type="entry name" value="GH"/>
</dbReference>
<protein>
    <recommendedName>
        <fullName evidence="3">beta-N-acetylhexosaminidase</fullName>
        <ecNumber evidence="3">3.2.1.52</ecNumber>
    </recommendedName>
</protein>
<comment type="similarity">
    <text evidence="2">Belongs to the glycosyl hydrolase 20 family.</text>
</comment>
<feature type="domain" description="Glycoside hydrolase family 20 catalytic" evidence="8">
    <location>
        <begin position="162"/>
        <end position="529"/>
    </location>
</feature>
<dbReference type="Gene3D" id="3.20.20.80">
    <property type="entry name" value="Glycosidases"/>
    <property type="match status" value="1"/>
</dbReference>
<evidence type="ECO:0000259" key="8">
    <source>
        <dbReference type="Pfam" id="PF00728"/>
    </source>
</evidence>
<sequence>MRILIFLLVGLLTISCADQNKNNDNPEQAYQIIPKPLSLVSSQGSFLVNSKTYISSTDALKTEAEYLSEMLGSAVGIKISFEQGKIGEGGIILKLDENIENDEGYELVVEYNKIIISGKTTKGVFYAIQTLRQLLPPTIESGTSLETELSIPAVVVKDEPRFAYRGMMLDVSRHFFPVSFVKKYIDLIALHKMNTLHWHLTEDQAWRIEIKKYPRLTQVGAFRNGTIIGHHPGTANDQEVYGGFYTQEEVKDIVAYASKQHITIIPEIEMPGHGAAAIAAYPYLSCFPEEPTIVFNDMMSDKSRELQISGTPKIVQETWGVMDDVFCGGKESTFAFLQDVLDEVIPLFPSKYVHIGGDESPKANWERCPNCQNRIKKEKLSDEHELQSYFVQRMEKYINGKGKQIIGWDEILEGGLAPNATVMSWRGEKGGIEAAKQHHDVIMTPTTYSYFDYYQSEDKDNEPLAIGGFLPIEKVYSYNPIPEELDKEEEKFILGAQGNVWTEYMKTEKQVEYMTFPRMTALSEVVWSPQESRNWDDFKNRLEDMSKRYDAMGLNYAKHILVEDK</sequence>
<dbReference type="PANTHER" id="PTHR22600">
    <property type="entry name" value="BETA-HEXOSAMINIDASE"/>
    <property type="match status" value="1"/>
</dbReference>
<dbReference type="PIRSF" id="PIRSF001093">
    <property type="entry name" value="B-hxosamndse_ab_euk"/>
    <property type="match status" value="1"/>
</dbReference>
<evidence type="ECO:0000256" key="6">
    <source>
        <dbReference type="PIRSR" id="PIRSR625705-1"/>
    </source>
</evidence>
<dbReference type="EC" id="3.2.1.52" evidence="3"/>
<dbReference type="InterPro" id="IPR015882">
    <property type="entry name" value="HEX_bac_N"/>
</dbReference>
<evidence type="ECO:0000256" key="2">
    <source>
        <dbReference type="ARBA" id="ARBA00006285"/>
    </source>
</evidence>
<dbReference type="SUPFAM" id="SSF55545">
    <property type="entry name" value="beta-N-acetylhexosaminidase-like domain"/>
    <property type="match status" value="1"/>
</dbReference>
<proteinExistence type="inferred from homology"/>
<dbReference type="GO" id="GO:0016020">
    <property type="term" value="C:membrane"/>
    <property type="evidence" value="ECO:0007669"/>
    <property type="project" value="TreeGrafter"/>
</dbReference>
<evidence type="ECO:0000256" key="5">
    <source>
        <dbReference type="ARBA" id="ARBA00023295"/>
    </source>
</evidence>
<dbReference type="Proteomes" id="UP000193420">
    <property type="component" value="Unassembled WGS sequence"/>
</dbReference>
<organism evidence="10 11">
    <name type="scientific">Arenibacter troitsensis</name>
    <dbReference type="NCBI Taxonomy" id="188872"/>
    <lineage>
        <taxon>Bacteria</taxon>
        <taxon>Pseudomonadati</taxon>
        <taxon>Bacteroidota</taxon>
        <taxon>Flavobacteriia</taxon>
        <taxon>Flavobacteriales</taxon>
        <taxon>Flavobacteriaceae</taxon>
        <taxon>Arenibacter</taxon>
    </lineage>
</organism>
<dbReference type="STRING" id="188872.SAMN03080602_00364"/>